<feature type="transmembrane region" description="Helical" evidence="1">
    <location>
        <begin position="135"/>
        <end position="152"/>
    </location>
</feature>
<name>A0A087M5M3_9HYPH</name>
<gene>
    <name evidence="2" type="ORF">JP75_04200</name>
</gene>
<organism evidence="2 3">
    <name type="scientific">Devosia riboflavina</name>
    <dbReference type="NCBI Taxonomy" id="46914"/>
    <lineage>
        <taxon>Bacteria</taxon>
        <taxon>Pseudomonadati</taxon>
        <taxon>Pseudomonadota</taxon>
        <taxon>Alphaproteobacteria</taxon>
        <taxon>Hyphomicrobiales</taxon>
        <taxon>Devosiaceae</taxon>
        <taxon>Devosia</taxon>
    </lineage>
</organism>
<feature type="transmembrane region" description="Helical" evidence="1">
    <location>
        <begin position="180"/>
        <end position="208"/>
    </location>
</feature>
<evidence type="ECO:0000313" key="3">
    <source>
        <dbReference type="Proteomes" id="UP000028981"/>
    </source>
</evidence>
<dbReference type="RefSeq" id="WP_035079626.1">
    <property type="nucleotide sequence ID" value="NZ_JQGC01000003.1"/>
</dbReference>
<keyword evidence="1" id="KW-0812">Transmembrane</keyword>
<proteinExistence type="predicted"/>
<dbReference type="OrthoDB" id="164118at2"/>
<comment type="caution">
    <text evidence="2">The sequence shown here is derived from an EMBL/GenBank/DDBJ whole genome shotgun (WGS) entry which is preliminary data.</text>
</comment>
<keyword evidence="1" id="KW-0472">Membrane</keyword>
<reference evidence="2 3" key="1">
    <citation type="submission" date="2014-08" db="EMBL/GenBank/DDBJ databases">
        <authorList>
            <person name="Hassan Y.I."/>
            <person name="Lepp D."/>
            <person name="Zhou T."/>
        </authorList>
    </citation>
    <scope>NUCLEOTIDE SEQUENCE [LARGE SCALE GENOMIC DNA]</scope>
    <source>
        <strain evidence="2 3">IFO13584</strain>
    </source>
</reference>
<evidence type="ECO:0000313" key="2">
    <source>
        <dbReference type="EMBL" id="KFL32176.1"/>
    </source>
</evidence>
<feature type="transmembrane region" description="Helical" evidence="1">
    <location>
        <begin position="56"/>
        <end position="80"/>
    </location>
</feature>
<protein>
    <submittedName>
        <fullName evidence="2">Uncharacterized protein</fullName>
    </submittedName>
</protein>
<evidence type="ECO:0000256" key="1">
    <source>
        <dbReference type="SAM" id="Phobius"/>
    </source>
</evidence>
<dbReference type="AlphaFoldDB" id="A0A087M5M3"/>
<dbReference type="EMBL" id="JQGC01000003">
    <property type="protein sequence ID" value="KFL32176.1"/>
    <property type="molecule type" value="Genomic_DNA"/>
</dbReference>
<keyword evidence="3" id="KW-1185">Reference proteome</keyword>
<dbReference type="STRING" id="46914.JP75_04200"/>
<accession>A0A087M5M3</accession>
<keyword evidence="1" id="KW-1133">Transmembrane helix</keyword>
<dbReference type="Proteomes" id="UP000028981">
    <property type="component" value="Unassembled WGS sequence"/>
</dbReference>
<sequence length="229" mass="24358">MPVYRHPKSWLVLAVAGAATALAWLSLVNPGMAGLIELCGENGVFAYVAPWNGGRLLGLAAMWSTMGIAMMVPCIAVALVASGWRWRESFGFFTGALCHALGYFGVVLPRVLAAAGLEWTLESIGLASGGSPPNHPLVSALLLGAGLAALLWQRRHRIGTMQGQGPALCGVHHALRQLPILLAMISIQLALGSMNLGAMALLSLAMLVGEYWPICRNRRTLFEVLPIVR</sequence>
<feature type="transmembrane region" description="Helical" evidence="1">
    <location>
        <begin position="92"/>
        <end position="115"/>
    </location>
</feature>